<dbReference type="STRING" id="50990.A0A4Y7QE36"/>
<evidence type="ECO:0000256" key="1">
    <source>
        <dbReference type="SAM" id="MobiDB-lite"/>
    </source>
</evidence>
<name>A0A4Y7QE36_9AGAM</name>
<dbReference type="AlphaFoldDB" id="A0A4Y7QE36"/>
<organism evidence="2 3">
    <name type="scientific">Rickenella mellea</name>
    <dbReference type="NCBI Taxonomy" id="50990"/>
    <lineage>
        <taxon>Eukaryota</taxon>
        <taxon>Fungi</taxon>
        <taxon>Dikarya</taxon>
        <taxon>Basidiomycota</taxon>
        <taxon>Agaricomycotina</taxon>
        <taxon>Agaricomycetes</taxon>
        <taxon>Hymenochaetales</taxon>
        <taxon>Rickenellaceae</taxon>
        <taxon>Rickenella</taxon>
    </lineage>
</organism>
<dbReference type="EMBL" id="ML170162">
    <property type="protein sequence ID" value="TDL25943.1"/>
    <property type="molecule type" value="Genomic_DNA"/>
</dbReference>
<reference evidence="2 3" key="1">
    <citation type="submission" date="2018-06" db="EMBL/GenBank/DDBJ databases">
        <title>A transcriptomic atlas of mushroom development highlights an independent origin of complex multicellularity.</title>
        <authorList>
            <consortium name="DOE Joint Genome Institute"/>
            <person name="Krizsan K."/>
            <person name="Almasi E."/>
            <person name="Merenyi Z."/>
            <person name="Sahu N."/>
            <person name="Viragh M."/>
            <person name="Koszo T."/>
            <person name="Mondo S."/>
            <person name="Kiss B."/>
            <person name="Balint B."/>
            <person name="Kues U."/>
            <person name="Barry K."/>
            <person name="Hegedus J.C."/>
            <person name="Henrissat B."/>
            <person name="Johnson J."/>
            <person name="Lipzen A."/>
            <person name="Ohm R."/>
            <person name="Nagy I."/>
            <person name="Pangilinan J."/>
            <person name="Yan J."/>
            <person name="Xiong Y."/>
            <person name="Grigoriev I.V."/>
            <person name="Hibbett D.S."/>
            <person name="Nagy L.G."/>
        </authorList>
    </citation>
    <scope>NUCLEOTIDE SEQUENCE [LARGE SCALE GENOMIC DNA]</scope>
    <source>
        <strain evidence="2 3">SZMC22713</strain>
    </source>
</reference>
<proteinExistence type="predicted"/>
<dbReference type="OrthoDB" id="3184410at2759"/>
<feature type="compositionally biased region" description="Polar residues" evidence="1">
    <location>
        <begin position="163"/>
        <end position="179"/>
    </location>
</feature>
<evidence type="ECO:0000313" key="3">
    <source>
        <dbReference type="Proteomes" id="UP000294933"/>
    </source>
</evidence>
<accession>A0A4Y7QE36</accession>
<gene>
    <name evidence="2" type="ORF">BD410DRAFT_558097</name>
</gene>
<dbReference type="Proteomes" id="UP000294933">
    <property type="component" value="Unassembled WGS sequence"/>
</dbReference>
<protein>
    <submittedName>
        <fullName evidence="2">Uncharacterized protein</fullName>
    </submittedName>
</protein>
<sequence length="251" mass="27646">MSTKQGRKRKTRLTPRERTVLTFTEDPSSHFLVPTSTEEVAGDLMASSFPVGSSSSTNTGSVNFPTHGGSFPGFTYTNFPPSINGQPSINSQNQVQQSGIQRAQEGHISTGNSDLDRLERLKKEILDGQNSFYKAVPQPAFLESIYLGREAHGQAAVPAHPDQLSSNAKLSNSSQQHSSRQGKEVSSMREDDGGRQSQAQREKVPFSRERMPPKTLLSHGVIVRTLSLRRTEVPYAAALKQHPKPLRQRPL</sequence>
<evidence type="ECO:0000313" key="2">
    <source>
        <dbReference type="EMBL" id="TDL25943.1"/>
    </source>
</evidence>
<feature type="region of interest" description="Disordered" evidence="1">
    <location>
        <begin position="153"/>
        <end position="217"/>
    </location>
</feature>
<dbReference type="VEuPathDB" id="FungiDB:BD410DRAFT_558097"/>
<feature type="compositionally biased region" description="Basic and acidic residues" evidence="1">
    <location>
        <begin position="181"/>
        <end position="212"/>
    </location>
</feature>
<keyword evidence="3" id="KW-1185">Reference proteome</keyword>